<reference evidence="4" key="1">
    <citation type="submission" date="2016-06" db="UniProtKB">
        <authorList>
            <consortium name="WormBaseParasite"/>
        </authorList>
    </citation>
    <scope>IDENTIFICATION</scope>
</reference>
<dbReference type="Proteomes" id="UP000275846">
    <property type="component" value="Unassembled WGS sequence"/>
</dbReference>
<feature type="chain" id="PRO_5043141640" evidence="1">
    <location>
        <begin position="17"/>
        <end position="140"/>
    </location>
</feature>
<sequence length="140" mass="15500">MILICGLLSFLVRLKGTRETGTSWTEAVSYGGGDSNHWSSATVWDVRAAIFRDSTACTLAEEGARKGNPRSNQPERRTALVARELARYKVDIAALSETRFYEQGQLEVAYAPPMTSSDVGKDEFYEDLHTLLATLPKVNK</sequence>
<name>A0A183TT45_SCHSO</name>
<gene>
    <name evidence="2" type="ORF">SSLN_LOCUS19642</name>
</gene>
<accession>A0A183TT45</accession>
<organism evidence="4">
    <name type="scientific">Schistocephalus solidus</name>
    <name type="common">Tapeworm</name>
    <dbReference type="NCBI Taxonomy" id="70667"/>
    <lineage>
        <taxon>Eukaryota</taxon>
        <taxon>Metazoa</taxon>
        <taxon>Spiralia</taxon>
        <taxon>Lophotrochozoa</taxon>
        <taxon>Platyhelminthes</taxon>
        <taxon>Cestoda</taxon>
        <taxon>Eucestoda</taxon>
        <taxon>Diphyllobothriidea</taxon>
        <taxon>Diphyllobothriidae</taxon>
        <taxon>Schistocephalus</taxon>
    </lineage>
</organism>
<dbReference type="WBParaSite" id="SSLN_0002037501-mRNA-1">
    <property type="protein sequence ID" value="SSLN_0002037501-mRNA-1"/>
    <property type="gene ID" value="SSLN_0002037501"/>
</dbReference>
<dbReference type="EMBL" id="UYSU01048502">
    <property type="protein sequence ID" value="VDM06028.1"/>
    <property type="molecule type" value="Genomic_DNA"/>
</dbReference>
<evidence type="ECO:0000313" key="2">
    <source>
        <dbReference type="EMBL" id="VDM06028.1"/>
    </source>
</evidence>
<protein>
    <submittedName>
        <fullName evidence="2 4">Uncharacterized protein</fullName>
    </submittedName>
</protein>
<reference evidence="2 3" key="2">
    <citation type="submission" date="2018-11" db="EMBL/GenBank/DDBJ databases">
        <authorList>
            <consortium name="Pathogen Informatics"/>
        </authorList>
    </citation>
    <scope>NUCLEOTIDE SEQUENCE [LARGE SCALE GENOMIC DNA]</scope>
    <source>
        <strain evidence="2 3">NST_G2</strain>
    </source>
</reference>
<keyword evidence="1" id="KW-0732">Signal</keyword>
<evidence type="ECO:0000313" key="3">
    <source>
        <dbReference type="Proteomes" id="UP000275846"/>
    </source>
</evidence>
<feature type="signal peptide" evidence="1">
    <location>
        <begin position="1"/>
        <end position="16"/>
    </location>
</feature>
<evidence type="ECO:0000256" key="1">
    <source>
        <dbReference type="SAM" id="SignalP"/>
    </source>
</evidence>
<keyword evidence="3" id="KW-1185">Reference proteome</keyword>
<proteinExistence type="predicted"/>
<dbReference type="AlphaFoldDB" id="A0A183TT45"/>
<evidence type="ECO:0000313" key="4">
    <source>
        <dbReference type="WBParaSite" id="SSLN_0002037501-mRNA-1"/>
    </source>
</evidence>